<organism evidence="6 7">
    <name type="scientific">Pichia kluyveri</name>
    <name type="common">Yeast</name>
    <dbReference type="NCBI Taxonomy" id="36015"/>
    <lineage>
        <taxon>Eukaryota</taxon>
        <taxon>Fungi</taxon>
        <taxon>Dikarya</taxon>
        <taxon>Ascomycota</taxon>
        <taxon>Saccharomycotina</taxon>
        <taxon>Pichiomycetes</taxon>
        <taxon>Pichiales</taxon>
        <taxon>Pichiaceae</taxon>
        <taxon>Pichia</taxon>
    </lineage>
</organism>
<dbReference type="AlphaFoldDB" id="A0AAV5R549"/>
<dbReference type="PANTHER" id="PTHR12303:SF6">
    <property type="entry name" value="CARNOSINE N-METHYLTRANSFERASE"/>
    <property type="match status" value="1"/>
</dbReference>
<reference evidence="6 7" key="1">
    <citation type="journal article" date="2023" name="Elife">
        <title>Identification of key yeast species and microbe-microbe interactions impacting larval growth of Drosophila in the wild.</title>
        <authorList>
            <person name="Mure A."/>
            <person name="Sugiura Y."/>
            <person name="Maeda R."/>
            <person name="Honda K."/>
            <person name="Sakurai N."/>
            <person name="Takahashi Y."/>
            <person name="Watada M."/>
            <person name="Katoh T."/>
            <person name="Gotoh A."/>
            <person name="Gotoh Y."/>
            <person name="Taniguchi I."/>
            <person name="Nakamura K."/>
            <person name="Hayashi T."/>
            <person name="Katayama T."/>
            <person name="Uemura T."/>
            <person name="Hattori Y."/>
        </authorList>
    </citation>
    <scope>NUCLEOTIDE SEQUENCE [LARGE SCALE GENOMIC DNA]</scope>
    <source>
        <strain evidence="6 7">PK-24</strain>
    </source>
</reference>
<dbReference type="GO" id="GO:0032259">
    <property type="term" value="P:methylation"/>
    <property type="evidence" value="ECO:0007669"/>
    <property type="project" value="UniProtKB-KW"/>
</dbReference>
<dbReference type="SUPFAM" id="SSF53335">
    <property type="entry name" value="S-adenosyl-L-methionine-dependent methyltransferases"/>
    <property type="match status" value="1"/>
</dbReference>
<dbReference type="SMART" id="SM01296">
    <property type="entry name" value="N2227"/>
    <property type="match status" value="1"/>
</dbReference>
<dbReference type="InterPro" id="IPR012901">
    <property type="entry name" value="CARME"/>
</dbReference>
<keyword evidence="7" id="KW-1185">Reference proteome</keyword>
<comment type="similarity">
    <text evidence="1">Belongs to the carnosine N-methyltransferase family.</text>
</comment>
<dbReference type="EMBL" id="BTGB01000003">
    <property type="protein sequence ID" value="GMM46137.1"/>
    <property type="molecule type" value="Genomic_DNA"/>
</dbReference>
<dbReference type="EC" id="2.1.1.22" evidence="2"/>
<keyword evidence="3 6" id="KW-0489">Methyltransferase</keyword>
<dbReference type="PANTHER" id="PTHR12303">
    <property type="entry name" value="CARNOSINE N-METHYLTRANSFERASE"/>
    <property type="match status" value="1"/>
</dbReference>
<dbReference type="Pfam" id="PF07942">
    <property type="entry name" value="CARME"/>
    <property type="match status" value="1"/>
</dbReference>
<proteinExistence type="inferred from homology"/>
<dbReference type="Proteomes" id="UP001378960">
    <property type="component" value="Unassembled WGS sequence"/>
</dbReference>
<name>A0AAV5R549_PICKL</name>
<protein>
    <recommendedName>
        <fullName evidence="2">carnosine N-methyltransferase</fullName>
        <ecNumber evidence="2">2.1.1.22</ecNumber>
    </recommendedName>
</protein>
<evidence type="ECO:0000313" key="6">
    <source>
        <dbReference type="EMBL" id="GMM46137.1"/>
    </source>
</evidence>
<evidence type="ECO:0000256" key="1">
    <source>
        <dbReference type="ARBA" id="ARBA00010086"/>
    </source>
</evidence>
<comment type="caution">
    <text evidence="6">The sequence shown here is derived from an EMBL/GenBank/DDBJ whole genome shotgun (WGS) entry which is preliminary data.</text>
</comment>
<evidence type="ECO:0000313" key="7">
    <source>
        <dbReference type="Proteomes" id="UP001378960"/>
    </source>
</evidence>
<evidence type="ECO:0000256" key="3">
    <source>
        <dbReference type="ARBA" id="ARBA00022603"/>
    </source>
</evidence>
<dbReference type="InterPro" id="IPR029063">
    <property type="entry name" value="SAM-dependent_MTases_sf"/>
</dbReference>
<dbReference type="GO" id="GO:0030735">
    <property type="term" value="F:carnosine N-methyltransferase activity"/>
    <property type="evidence" value="ECO:0007669"/>
    <property type="project" value="UniProtKB-EC"/>
</dbReference>
<gene>
    <name evidence="6" type="ORF">DAPK24_027120</name>
</gene>
<evidence type="ECO:0000256" key="5">
    <source>
        <dbReference type="ARBA" id="ARBA00022691"/>
    </source>
</evidence>
<keyword evidence="5" id="KW-0949">S-adenosyl-L-methionine</keyword>
<evidence type="ECO:0000256" key="2">
    <source>
        <dbReference type="ARBA" id="ARBA00012003"/>
    </source>
</evidence>
<keyword evidence="4" id="KW-0808">Transferase</keyword>
<accession>A0AAV5R549</accession>
<evidence type="ECO:0000256" key="4">
    <source>
        <dbReference type="ARBA" id="ARBA00022679"/>
    </source>
</evidence>
<sequence>MSTDDIEEYKVLSSVLDAHKNYGNWANEQLIISKQRKYESLNNEEKSLIEWFPNYLNQLKHSIDINSSYFTNIADVMGSIWGAPEFETWHKASSLDFDKIRSIMIQYVREWSSDGHIEREFSFGRILDFAEKAFPVVTERPNVEVLVPGSGLGRLVVEFVKRGFSTQGNELSYHMLLNSNFILNNTYCANNFVLCPFIHKNSNVEKRNYQCRQVYFPDFNPGDISLINEQYPDIPVADLMSMIAGGFVDLYGPPDRGEISDTYTNDPLAVEFRKQNANKFHIIATCYFLDTAANIIDYLKTIKYSLREDGYWINFGPLLWHFEDDDNEYTTKTPDQSTPQRVPFKGLELSKDDLIELIEKMGFEFVIHESNLNSTYGGDIKSLGSWNYKCEYWVCRKKIL</sequence>